<dbReference type="Pfam" id="PF08295">
    <property type="entry name" value="Sin3_corepress"/>
    <property type="match status" value="1"/>
</dbReference>
<dbReference type="GO" id="GO:0000122">
    <property type="term" value="P:negative regulation of transcription by RNA polymerase II"/>
    <property type="evidence" value="ECO:0007669"/>
    <property type="project" value="TreeGrafter"/>
</dbReference>
<dbReference type="InterPro" id="IPR036600">
    <property type="entry name" value="PAH_sf"/>
</dbReference>
<dbReference type="InterPro" id="IPR013194">
    <property type="entry name" value="HDAC_interact_dom"/>
</dbReference>
<dbReference type="AlphaFoldDB" id="A0A0N5D6V0"/>
<dbReference type="FunFam" id="1.20.1160.11:FF:000001">
    <property type="entry name" value="Paired amphipathic helix protein Sin3"/>
    <property type="match status" value="1"/>
</dbReference>
<feature type="region of interest" description="Disordered" evidence="5">
    <location>
        <begin position="184"/>
        <end position="218"/>
    </location>
</feature>
<evidence type="ECO:0000256" key="4">
    <source>
        <dbReference type="PROSITE-ProRule" id="PRU00810"/>
    </source>
</evidence>
<gene>
    <name evidence="7" type="ORF">TCLT_LOCUS8761</name>
</gene>
<feature type="region of interest" description="Disordered" evidence="5">
    <location>
        <begin position="136"/>
        <end position="159"/>
    </location>
</feature>
<feature type="compositionally biased region" description="Polar residues" evidence="5">
    <location>
        <begin position="184"/>
        <end position="202"/>
    </location>
</feature>
<dbReference type="EMBL" id="UYYF01004679">
    <property type="protein sequence ID" value="VDN06343.1"/>
    <property type="molecule type" value="Genomic_DNA"/>
</dbReference>
<evidence type="ECO:0000256" key="1">
    <source>
        <dbReference type="ARBA" id="ARBA00004123"/>
    </source>
</evidence>
<accession>A0A0N5D6V0</accession>
<dbReference type="Pfam" id="PF02671">
    <property type="entry name" value="PAH"/>
    <property type="match status" value="2"/>
</dbReference>
<dbReference type="PANTHER" id="PTHR12346:SF0">
    <property type="entry name" value="SIN3A, ISOFORM G"/>
    <property type="match status" value="1"/>
</dbReference>
<feature type="compositionally biased region" description="Low complexity" evidence="5">
    <location>
        <begin position="205"/>
        <end position="218"/>
    </location>
</feature>
<dbReference type="InterPro" id="IPR039774">
    <property type="entry name" value="Sin3-like"/>
</dbReference>
<dbReference type="PANTHER" id="PTHR12346">
    <property type="entry name" value="SIN3B-RELATED"/>
    <property type="match status" value="1"/>
</dbReference>
<reference evidence="7 8" key="2">
    <citation type="submission" date="2018-11" db="EMBL/GenBank/DDBJ databases">
        <authorList>
            <consortium name="Pathogen Informatics"/>
        </authorList>
    </citation>
    <scope>NUCLEOTIDE SEQUENCE [LARGE SCALE GENOMIC DNA]</scope>
</reference>
<dbReference type="SMART" id="SM00761">
    <property type="entry name" value="HDAC_interact"/>
    <property type="match status" value="1"/>
</dbReference>
<feature type="compositionally biased region" description="Basic residues" evidence="5">
    <location>
        <begin position="1"/>
        <end position="18"/>
    </location>
</feature>
<keyword evidence="3 4" id="KW-0539">Nucleus</keyword>
<dbReference type="GO" id="GO:0003714">
    <property type="term" value="F:transcription corepressor activity"/>
    <property type="evidence" value="ECO:0007669"/>
    <property type="project" value="InterPro"/>
</dbReference>
<dbReference type="Proteomes" id="UP000276776">
    <property type="component" value="Unassembled WGS sequence"/>
</dbReference>
<dbReference type="InterPro" id="IPR003822">
    <property type="entry name" value="PAH"/>
</dbReference>
<dbReference type="WBParaSite" id="TCLT_0000877201-mRNA-1">
    <property type="protein sequence ID" value="TCLT_0000877201-mRNA-1"/>
    <property type="gene ID" value="TCLT_0000877201"/>
</dbReference>
<keyword evidence="2" id="KW-0678">Repressor</keyword>
<keyword evidence="8" id="KW-1185">Reference proteome</keyword>
<name>A0A0N5D6V0_THECL</name>
<dbReference type="Pfam" id="PF16879">
    <property type="entry name" value="Sin3a_C"/>
    <property type="match status" value="1"/>
</dbReference>
<feature type="region of interest" description="Disordered" evidence="5">
    <location>
        <begin position="663"/>
        <end position="693"/>
    </location>
</feature>
<dbReference type="GO" id="GO:0070822">
    <property type="term" value="C:Sin3-type complex"/>
    <property type="evidence" value="ECO:0007669"/>
    <property type="project" value="TreeGrafter"/>
</dbReference>
<evidence type="ECO:0000313" key="7">
    <source>
        <dbReference type="EMBL" id="VDN06343.1"/>
    </source>
</evidence>
<feature type="region of interest" description="Disordered" evidence="5">
    <location>
        <begin position="1"/>
        <end position="42"/>
    </location>
</feature>
<dbReference type="PROSITE" id="PS51477">
    <property type="entry name" value="PAH"/>
    <property type="match status" value="2"/>
</dbReference>
<dbReference type="Gene3D" id="1.20.1160.11">
    <property type="entry name" value="Paired amphipathic helix"/>
    <property type="match status" value="2"/>
</dbReference>
<evidence type="ECO:0000256" key="3">
    <source>
        <dbReference type="ARBA" id="ARBA00023242"/>
    </source>
</evidence>
<organism evidence="9">
    <name type="scientific">Thelazia callipaeda</name>
    <name type="common">Oriental eyeworm</name>
    <name type="synonym">Parasitic nematode</name>
    <dbReference type="NCBI Taxonomy" id="103827"/>
    <lineage>
        <taxon>Eukaryota</taxon>
        <taxon>Metazoa</taxon>
        <taxon>Ecdysozoa</taxon>
        <taxon>Nematoda</taxon>
        <taxon>Chromadorea</taxon>
        <taxon>Rhabditida</taxon>
        <taxon>Spirurina</taxon>
        <taxon>Spiruromorpha</taxon>
        <taxon>Thelazioidea</taxon>
        <taxon>Thelaziidae</taxon>
        <taxon>Thelazia</taxon>
    </lineage>
</organism>
<evidence type="ECO:0000259" key="6">
    <source>
        <dbReference type="SMART" id="SM00761"/>
    </source>
</evidence>
<dbReference type="OMA" id="ANTWCIF"/>
<dbReference type="OrthoDB" id="10265969at2759"/>
<proteinExistence type="predicted"/>
<sequence length="1114" mass="127724">MAASKIVKRSHSVKKSNPYRRENISSGSAALDAARKSDGNQEVNMRSNVKRLRVEDALCYLDQVKQQFSDAPDVYVNFLDVMKDFKSQAIDTPGVIKRVSRLFRGRPNLIIAFNTFLPPGFDVTIEGSKVIITEPSGQRQIIDESRSETSSPVLSEKTKSSAAVSSSSVDYSASANKDQLSSSIEANAPNHNSSVQSVLTKSPEQESSSSKNTQSSEIKSTSFLSKRINVATYQDAVIYRNKVMGRFENRPEIYQKFLEVLQRLHHTTQETGISQAYKQAVDEIEALFEDDPDLIQEFKHQFEPKSSGSSASRSSSRELASKKKSPRVGNRTALVVSPQPVCVPKVQKWQGISAGKRAASAHQATVAKKAKLGRINVLTYDINVEEAQKIGTIEDYLFFDKPLCSGRTPLCDSVLNDLWVSFPSWSSEDSSAVHSKKTQYEEFVFHTEDERYELDIVIEVNKSALEVLEMVQRKMSRMKKEELSSFRLGPSLGGSSDSIMLRALQRIYGDHTIKMLEGAMKNPQVMVPRLIERMRQKDSEWRKNQEICNRIWRKETEKHYIRSLDHQATVFKQNDLKLRAKAIISEFENLYDERAERNEEGEAVEYGPHCIYSYPQDMSVLYDVNDLVIHYVKRQANIQKEEKSLAKRYLKRFLPELFNVPPQELSDEEDLGDQNADVTQSTNPQDERKVQLSNENETPTYRLFYGANTWCIFIRLHHLMCDRLAYLKKRHREIIENHEIEERICRERESIINRCVDDSLLKTIERDTKLGLSLLKPSRQNPINYYKTLITEIKNLLDGLIDSATFEESVRKLFGTAAYLTFTMDKIIITIARQLQNMSTEDANVASMNLYKKYRFERPVCLHMRGRNEENIDDVYERAAQEAFANQNCFKTFFLHETRNVTMELIDSDITEEADKADSDQEWSRYVHHYLESIADEPSSSTSNLDDRQHIVEIVGERPLLFLMKNIRAGIQKWRKHDDGAYKNDDGICESRLEKQWSSVTVNEDLHMQFAPAGNYKMRLASGSADILIRTGAPRRGINKHKMITARRKDRFHAWMEERLSEDGGGVLRPRNWLADGSRVVSVRHPDFPYIVYNRYFSSVSSTSSTASSNRSQH</sequence>
<feature type="region of interest" description="Disordered" evidence="5">
    <location>
        <begin position="301"/>
        <end position="330"/>
    </location>
</feature>
<evidence type="ECO:0000313" key="8">
    <source>
        <dbReference type="Proteomes" id="UP000276776"/>
    </source>
</evidence>
<reference evidence="9" key="1">
    <citation type="submission" date="2016-04" db="UniProtKB">
        <authorList>
            <consortium name="WormBaseParasite"/>
        </authorList>
    </citation>
    <scope>IDENTIFICATION</scope>
</reference>
<dbReference type="InterPro" id="IPR031693">
    <property type="entry name" value="Sin3_C"/>
</dbReference>
<evidence type="ECO:0000256" key="5">
    <source>
        <dbReference type="SAM" id="MobiDB-lite"/>
    </source>
</evidence>
<evidence type="ECO:0000256" key="2">
    <source>
        <dbReference type="ARBA" id="ARBA00022491"/>
    </source>
</evidence>
<dbReference type="STRING" id="103827.A0A0N5D6V0"/>
<dbReference type="SUPFAM" id="SSF47762">
    <property type="entry name" value="PAH2 domain"/>
    <property type="match status" value="2"/>
</dbReference>
<evidence type="ECO:0000313" key="9">
    <source>
        <dbReference type="WBParaSite" id="TCLT_0000877201-mRNA-1"/>
    </source>
</evidence>
<feature type="compositionally biased region" description="Low complexity" evidence="5">
    <location>
        <begin position="305"/>
        <end position="314"/>
    </location>
</feature>
<protein>
    <submittedName>
        <fullName evidence="9">HDAC_interact domain-containing protein</fullName>
    </submittedName>
</protein>
<feature type="domain" description="Histone deacetylase interacting" evidence="6">
    <location>
        <begin position="386"/>
        <end position="485"/>
    </location>
</feature>
<comment type="subcellular location">
    <subcellularLocation>
        <location evidence="1 4">Nucleus</location>
    </subcellularLocation>
</comment>